<sequence length="133" mass="14490">VSPLIPPFLYSDTPPYCDIPNTDSPSGILLLSSWDVPPPTCLHGIPWDEGMEEEEGGGLMNNFSLDEHQDDSVGRVAGARDSRRSSRTHSYTQLSSHAQPVGLSVAVRCPRGGERKRQVSDSVLISFFAELPP</sequence>
<evidence type="ECO:0000256" key="1">
    <source>
        <dbReference type="SAM" id="MobiDB-lite"/>
    </source>
</evidence>
<dbReference type="AlphaFoldDB" id="A0A3N0YVT0"/>
<keyword evidence="3" id="KW-1185">Reference proteome</keyword>
<feature type="compositionally biased region" description="Basic and acidic residues" evidence="1">
    <location>
        <begin position="65"/>
        <end position="84"/>
    </location>
</feature>
<organism evidence="2 3">
    <name type="scientific">Anabarilius grahami</name>
    <name type="common">Kanglang fish</name>
    <name type="synonym">Barilius grahami</name>
    <dbReference type="NCBI Taxonomy" id="495550"/>
    <lineage>
        <taxon>Eukaryota</taxon>
        <taxon>Metazoa</taxon>
        <taxon>Chordata</taxon>
        <taxon>Craniata</taxon>
        <taxon>Vertebrata</taxon>
        <taxon>Euteleostomi</taxon>
        <taxon>Actinopterygii</taxon>
        <taxon>Neopterygii</taxon>
        <taxon>Teleostei</taxon>
        <taxon>Ostariophysi</taxon>
        <taxon>Cypriniformes</taxon>
        <taxon>Xenocyprididae</taxon>
        <taxon>Xenocypridinae</taxon>
        <taxon>Xenocypridinae incertae sedis</taxon>
        <taxon>Anabarilius</taxon>
    </lineage>
</organism>
<feature type="region of interest" description="Disordered" evidence="1">
    <location>
        <begin position="46"/>
        <end position="99"/>
    </location>
</feature>
<dbReference type="Proteomes" id="UP000281406">
    <property type="component" value="Unassembled WGS sequence"/>
</dbReference>
<feature type="compositionally biased region" description="Polar residues" evidence="1">
    <location>
        <begin position="88"/>
        <end position="98"/>
    </location>
</feature>
<name>A0A3N0YVT0_ANAGA</name>
<protein>
    <submittedName>
        <fullName evidence="2">Uncharacterized protein</fullName>
    </submittedName>
</protein>
<reference evidence="2 3" key="1">
    <citation type="submission" date="2018-10" db="EMBL/GenBank/DDBJ databases">
        <title>Genome assembly for a Yunnan-Guizhou Plateau 3E fish, Anabarilius grahami (Regan), and its evolutionary and genetic applications.</title>
        <authorList>
            <person name="Jiang W."/>
        </authorList>
    </citation>
    <scope>NUCLEOTIDE SEQUENCE [LARGE SCALE GENOMIC DNA]</scope>
    <source>
        <strain evidence="2">AG-KIZ</strain>
        <tissue evidence="2">Muscle</tissue>
    </source>
</reference>
<accession>A0A3N0YVT0</accession>
<comment type="caution">
    <text evidence="2">The sequence shown here is derived from an EMBL/GenBank/DDBJ whole genome shotgun (WGS) entry which is preliminary data.</text>
</comment>
<gene>
    <name evidence="2" type="ORF">DPX16_19098</name>
</gene>
<evidence type="ECO:0000313" key="3">
    <source>
        <dbReference type="Proteomes" id="UP000281406"/>
    </source>
</evidence>
<dbReference type="EMBL" id="RJVU01021200">
    <property type="protein sequence ID" value="ROL50294.1"/>
    <property type="molecule type" value="Genomic_DNA"/>
</dbReference>
<evidence type="ECO:0000313" key="2">
    <source>
        <dbReference type="EMBL" id="ROL50294.1"/>
    </source>
</evidence>
<proteinExistence type="predicted"/>
<feature type="non-terminal residue" evidence="2">
    <location>
        <position position="1"/>
    </location>
</feature>